<protein>
    <recommendedName>
        <fullName evidence="1">DUF559 domain-containing protein</fullName>
    </recommendedName>
</protein>
<name>A0A0R2LCY7_9LACO</name>
<organism evidence="2 3">
    <name type="scientific">Ligilactobacillus pobuzihii</name>
    <dbReference type="NCBI Taxonomy" id="449659"/>
    <lineage>
        <taxon>Bacteria</taxon>
        <taxon>Bacillati</taxon>
        <taxon>Bacillota</taxon>
        <taxon>Bacilli</taxon>
        <taxon>Lactobacillales</taxon>
        <taxon>Lactobacillaceae</taxon>
        <taxon>Ligilactobacillus</taxon>
    </lineage>
</organism>
<feature type="domain" description="DUF559" evidence="1">
    <location>
        <begin position="83"/>
        <end position="141"/>
    </location>
</feature>
<dbReference type="Proteomes" id="UP000051886">
    <property type="component" value="Unassembled WGS sequence"/>
</dbReference>
<dbReference type="Gene3D" id="3.40.960.10">
    <property type="entry name" value="VSR Endonuclease"/>
    <property type="match status" value="1"/>
</dbReference>
<reference evidence="2 3" key="1">
    <citation type="journal article" date="2015" name="Genome Announc.">
        <title>Expanding the biotechnology potential of lactobacilli through comparative genomics of 213 strains and associated genera.</title>
        <authorList>
            <person name="Sun Z."/>
            <person name="Harris H.M."/>
            <person name="McCann A."/>
            <person name="Guo C."/>
            <person name="Argimon S."/>
            <person name="Zhang W."/>
            <person name="Yang X."/>
            <person name="Jeffery I.B."/>
            <person name="Cooney J.C."/>
            <person name="Kagawa T.F."/>
            <person name="Liu W."/>
            <person name="Song Y."/>
            <person name="Salvetti E."/>
            <person name="Wrobel A."/>
            <person name="Rasinkangas P."/>
            <person name="Parkhill J."/>
            <person name="Rea M.C."/>
            <person name="O'Sullivan O."/>
            <person name="Ritari J."/>
            <person name="Douillard F.P."/>
            <person name="Paul Ross R."/>
            <person name="Yang R."/>
            <person name="Briner A.E."/>
            <person name="Felis G.E."/>
            <person name="de Vos W.M."/>
            <person name="Barrangou R."/>
            <person name="Klaenhammer T.R."/>
            <person name="Caufield P.W."/>
            <person name="Cui Y."/>
            <person name="Zhang H."/>
            <person name="O'Toole P.W."/>
        </authorList>
    </citation>
    <scope>NUCLEOTIDE SEQUENCE [LARGE SCALE GENOMIC DNA]</scope>
    <source>
        <strain evidence="2 3">NBRC 103219</strain>
    </source>
</reference>
<dbReference type="Pfam" id="PF04480">
    <property type="entry name" value="DUF559"/>
    <property type="match status" value="1"/>
</dbReference>
<dbReference type="RefSeq" id="WP_017868830.1">
    <property type="nucleotide sequence ID" value="NZ_BJYB01000024.1"/>
</dbReference>
<sequence length="159" mass="18909">MQEIELSERQQLIYSEIVWEAIGPQMMDVGLDALLISEDPNRKIPPRTERTKYEQMFHIMFPTLQQQVVFGTGKGGYEKYWSKKYTADFYDSKEKIDYEIDGPEHESGKHYLKDKIRDIALWQVYGISVCRYTNKQIDDMVKKRIIEVFPDEEVKKCRN</sequence>
<dbReference type="PATRIC" id="fig|449659.4.peg.1497"/>
<keyword evidence="3" id="KW-1185">Reference proteome</keyword>
<gene>
    <name evidence="2" type="ORF">IV66_GL001475</name>
</gene>
<dbReference type="InterPro" id="IPR007569">
    <property type="entry name" value="DUF559"/>
</dbReference>
<proteinExistence type="predicted"/>
<accession>A0A0R2LCY7</accession>
<dbReference type="STRING" id="449659.IV66_GL001475"/>
<evidence type="ECO:0000259" key="1">
    <source>
        <dbReference type="Pfam" id="PF04480"/>
    </source>
</evidence>
<dbReference type="AlphaFoldDB" id="A0A0R2LCY7"/>
<comment type="caution">
    <text evidence="2">The sequence shown here is derived from an EMBL/GenBank/DDBJ whole genome shotgun (WGS) entry which is preliminary data.</text>
</comment>
<dbReference type="EMBL" id="JQCN01000031">
    <property type="protein sequence ID" value="KRN99472.1"/>
    <property type="molecule type" value="Genomic_DNA"/>
</dbReference>
<evidence type="ECO:0000313" key="3">
    <source>
        <dbReference type="Proteomes" id="UP000051886"/>
    </source>
</evidence>
<evidence type="ECO:0000313" key="2">
    <source>
        <dbReference type="EMBL" id="KRN99472.1"/>
    </source>
</evidence>